<dbReference type="SMART" id="SM01014">
    <property type="entry name" value="ARID"/>
    <property type="match status" value="1"/>
</dbReference>
<evidence type="ECO:0000313" key="11">
    <source>
        <dbReference type="EMBL" id="NWU94557.1"/>
    </source>
</evidence>
<feature type="region of interest" description="Disordered" evidence="9">
    <location>
        <begin position="782"/>
        <end position="835"/>
    </location>
</feature>
<dbReference type="InterPro" id="IPR036431">
    <property type="entry name" value="ARID_dom_sf"/>
</dbReference>
<feature type="compositionally biased region" description="Basic and acidic residues" evidence="9">
    <location>
        <begin position="938"/>
        <end position="957"/>
    </location>
</feature>
<feature type="non-terminal residue" evidence="11">
    <location>
        <position position="1"/>
    </location>
</feature>
<feature type="region of interest" description="Disordered" evidence="9">
    <location>
        <begin position="938"/>
        <end position="964"/>
    </location>
</feature>
<feature type="compositionally biased region" description="Basic residues" evidence="9">
    <location>
        <begin position="159"/>
        <end position="168"/>
    </location>
</feature>
<dbReference type="InterPro" id="IPR001606">
    <property type="entry name" value="ARID_dom"/>
</dbReference>
<organism evidence="11 12">
    <name type="scientific">Upupa epops</name>
    <name type="common">Eurasian hoopoe</name>
    <dbReference type="NCBI Taxonomy" id="57439"/>
    <lineage>
        <taxon>Eukaryota</taxon>
        <taxon>Metazoa</taxon>
        <taxon>Chordata</taxon>
        <taxon>Craniata</taxon>
        <taxon>Vertebrata</taxon>
        <taxon>Euteleostomi</taxon>
        <taxon>Archelosauria</taxon>
        <taxon>Archosauria</taxon>
        <taxon>Dinosauria</taxon>
        <taxon>Saurischia</taxon>
        <taxon>Theropoda</taxon>
        <taxon>Coelurosauria</taxon>
        <taxon>Aves</taxon>
        <taxon>Neognathae</taxon>
        <taxon>Neoaves</taxon>
        <taxon>Telluraves</taxon>
        <taxon>Coraciimorphae</taxon>
        <taxon>Bucerotiformes</taxon>
        <taxon>Upupidae</taxon>
        <taxon>Upupa</taxon>
    </lineage>
</organism>
<dbReference type="CDD" id="cd16885">
    <property type="entry name" value="ARID_ARID5B"/>
    <property type="match status" value="1"/>
</dbReference>
<dbReference type="SMART" id="SM00501">
    <property type="entry name" value="BRIGHT"/>
    <property type="match status" value="1"/>
</dbReference>
<feature type="compositionally biased region" description="Basic and acidic residues" evidence="9">
    <location>
        <begin position="380"/>
        <end position="399"/>
    </location>
</feature>
<dbReference type="GO" id="GO:0005634">
    <property type="term" value="C:nucleus"/>
    <property type="evidence" value="ECO:0007669"/>
    <property type="project" value="UniProtKB-SubCell"/>
</dbReference>
<keyword evidence="6" id="KW-0010">Activator</keyword>
<dbReference type="PANTHER" id="PTHR13964">
    <property type="entry name" value="RBP-RELATED"/>
    <property type="match status" value="1"/>
</dbReference>
<comment type="caution">
    <text evidence="11">The sequence shown here is derived from an EMBL/GenBank/DDBJ whole genome shotgun (WGS) entry which is preliminary data.</text>
</comment>
<dbReference type="InterPro" id="IPR030408">
    <property type="entry name" value="ARID5B_ARID/BRIGHT_DNA-bd"/>
</dbReference>
<dbReference type="Proteomes" id="UP000544127">
    <property type="component" value="Unassembled WGS sequence"/>
</dbReference>
<feature type="compositionally biased region" description="Polar residues" evidence="9">
    <location>
        <begin position="369"/>
        <end position="378"/>
    </location>
</feature>
<evidence type="ECO:0000256" key="7">
    <source>
        <dbReference type="ARBA" id="ARBA00023163"/>
    </source>
</evidence>
<dbReference type="Gene3D" id="1.10.150.60">
    <property type="entry name" value="ARID DNA-binding domain"/>
    <property type="match status" value="1"/>
</dbReference>
<keyword evidence="8" id="KW-0539">Nucleus</keyword>
<evidence type="ECO:0000256" key="1">
    <source>
        <dbReference type="ARBA" id="ARBA00004123"/>
    </source>
</evidence>
<feature type="region of interest" description="Disordered" evidence="9">
    <location>
        <begin position="155"/>
        <end position="188"/>
    </location>
</feature>
<comment type="subcellular location">
    <subcellularLocation>
        <location evidence="1">Nucleus</location>
    </subcellularLocation>
</comment>
<evidence type="ECO:0000256" key="8">
    <source>
        <dbReference type="ARBA" id="ARBA00023242"/>
    </source>
</evidence>
<evidence type="ECO:0000256" key="5">
    <source>
        <dbReference type="ARBA" id="ARBA00023125"/>
    </source>
</evidence>
<comment type="similarity">
    <text evidence="2">Belongs to the ARID5B family.</text>
</comment>
<sequence>QDEVIAVSEKVTVKLEDLAKWAQSDFSKWKCGFRAEPVKPMDVGKNGQKEALMRYRQSMLNSGLNFKDILKEKADLGEDDEDSNLLILSYPQYCRYRSMLKRIQDKPSSILTDQFVLALGGIAVTSKNPQIFYCRDTFDHPTLIENESICDEFAPNLKGRPRKKKPCPQRRDSLNGIKDSNNNSESKAVAKVKCDAKSALPKPKSNNNNCKKGSSEDKSKIAIGEECRADEQAFLVALYKYMKERKTPIERIPYLGFKQINLWTMFQAAQKLGGYETITARRQWKHIYDELGGNPGSTSAATCTRRHYERLILPYERFIKGEEDKPLPPVKPRKQDNSSQEGEAKTKVSGTKRIKNENQKSKKEKDNMQKPQDASEVSSEQEKDQEPTDHKSVPEHPTAEMKQPVQGPLPLLQETARPLENTDLTESSTNSEKAKEEVQLSSSFSSLSVPPEEDTMLDATITKRLHPPEDALEDTKAEQRLHKAFTDSLENEPPEMPFTTFPVQLPTQSEMEDDKLPEMADYIANCTVKVDQLANEDIRNALKQTPKVLVVQNFDVFKEKELPRSMNDDSTFGYTPLLYSKGNPGIMSPLAKKKLLSQVSGASLSCSYPYGSPPPLISKKKLNGREELPLSISQSPHNPSSDPVAINRPSVIQHVQSFKSKDDRKLINDVFKHEVLSKVDPQRCEFSKHHFSSLAESYVPRTDIQDCKDKMGDKRALQHSHVPTFLTDFYSSPHLHSLYRHTEHHLNNEQTSKYLPRDMFRESESISTFAQHKHTEKLNLSYRPSLHQSEKKAAVEGSSDDQPTDLSLPKSIHKQTTKTPGSGLPHPASAQQEGKGMSLFQATGSQAVSLDCNPKACRVSPMAMTAPKKHSELLHRSGKLQAHRLENLRKMEGMVHPIISRRMSPQTMGAARPLKRSLEDLDKVISEKKIRAVSPLHLPKETLAKDKAPDPEGEGSKSAHGLHSGNVLESHKFPLSAPIFPGLYPGSLCSGLNSRLPPGYSHPLQYLKNQTVLSPLMQPLALHSFMVQRQFLTSPANSQQLYRHLAAATPVGSSYGDLLHNSIYPLAAINPQAAFPPSQLSSVHPSTKL</sequence>
<keyword evidence="12" id="KW-1185">Reference proteome</keyword>
<reference evidence="11 12" key="1">
    <citation type="submission" date="2019-09" db="EMBL/GenBank/DDBJ databases">
        <title>Bird 10,000 Genomes (B10K) Project - Family phase.</title>
        <authorList>
            <person name="Zhang G."/>
        </authorList>
    </citation>
    <scope>NUCLEOTIDE SEQUENCE [LARGE SCALE GENOMIC DNA]</scope>
    <source>
        <strain evidence="11">B10K-DU-012-37</strain>
    </source>
</reference>
<keyword evidence="5" id="KW-0238">DNA-binding</keyword>
<evidence type="ECO:0000313" key="12">
    <source>
        <dbReference type="Proteomes" id="UP000544127"/>
    </source>
</evidence>
<keyword evidence="4" id="KW-0805">Transcription regulation</keyword>
<feature type="compositionally biased region" description="Basic and acidic residues" evidence="9">
    <location>
        <begin position="354"/>
        <end position="368"/>
    </location>
</feature>
<evidence type="ECO:0000256" key="4">
    <source>
        <dbReference type="ARBA" id="ARBA00023015"/>
    </source>
</evidence>
<evidence type="ECO:0000256" key="9">
    <source>
        <dbReference type="SAM" id="MobiDB-lite"/>
    </source>
</evidence>
<dbReference type="AlphaFoldDB" id="A0A7K6AY86"/>
<feature type="domain" description="ARID" evidence="10">
    <location>
        <begin position="228"/>
        <end position="320"/>
    </location>
</feature>
<evidence type="ECO:0000256" key="6">
    <source>
        <dbReference type="ARBA" id="ARBA00023159"/>
    </source>
</evidence>
<dbReference type="InterPro" id="IPR051232">
    <property type="entry name" value="ARID/SWI1_ChromRemod"/>
</dbReference>
<feature type="non-terminal residue" evidence="11">
    <location>
        <position position="1089"/>
    </location>
</feature>
<dbReference type="GO" id="GO:0006357">
    <property type="term" value="P:regulation of transcription by RNA polymerase II"/>
    <property type="evidence" value="ECO:0007669"/>
    <property type="project" value="TreeGrafter"/>
</dbReference>
<evidence type="ECO:0000259" key="10">
    <source>
        <dbReference type="PROSITE" id="PS51011"/>
    </source>
</evidence>
<dbReference type="Pfam" id="PF01388">
    <property type="entry name" value="ARID"/>
    <property type="match status" value="1"/>
</dbReference>
<dbReference type="GO" id="GO:0000976">
    <property type="term" value="F:transcription cis-regulatory region binding"/>
    <property type="evidence" value="ECO:0007669"/>
    <property type="project" value="TreeGrafter"/>
</dbReference>
<accession>A0A7K6AY86</accession>
<evidence type="ECO:0000256" key="3">
    <source>
        <dbReference type="ARBA" id="ARBA00013841"/>
    </source>
</evidence>
<name>A0A7K6AY86_UPUEP</name>
<dbReference type="SUPFAM" id="SSF46774">
    <property type="entry name" value="ARID-like"/>
    <property type="match status" value="1"/>
</dbReference>
<feature type="compositionally biased region" description="Polar residues" evidence="9">
    <location>
        <begin position="422"/>
        <end position="431"/>
    </location>
</feature>
<proteinExistence type="inferred from homology"/>
<feature type="region of interest" description="Disordered" evidence="9">
    <location>
        <begin position="322"/>
        <end position="452"/>
    </location>
</feature>
<dbReference type="OrthoDB" id="1938591at2759"/>
<dbReference type="EMBL" id="VZRI01006599">
    <property type="protein sequence ID" value="NWU94557.1"/>
    <property type="molecule type" value="Genomic_DNA"/>
</dbReference>
<protein>
    <recommendedName>
        <fullName evidence="3">AT-rich interactive domain-containing protein 5B</fullName>
    </recommendedName>
</protein>
<evidence type="ECO:0000256" key="2">
    <source>
        <dbReference type="ARBA" id="ARBA00010608"/>
    </source>
</evidence>
<keyword evidence="7" id="KW-0804">Transcription</keyword>
<dbReference type="PANTHER" id="PTHR13964:SF37">
    <property type="entry name" value="AT-RICH INTERACTIVE DOMAIN-CONTAINING PROTEIN 5B"/>
    <property type="match status" value="1"/>
</dbReference>
<gene>
    <name evidence="11" type="primary">Arid5b</name>
    <name evidence="11" type="ORF">UPUEPO_R03802</name>
</gene>
<dbReference type="PROSITE" id="PS51011">
    <property type="entry name" value="ARID"/>
    <property type="match status" value="1"/>
</dbReference>
<dbReference type="FunFam" id="1.10.150.60:FF:000004">
    <property type="entry name" value="AT-rich interactive domain-containing protein 5B"/>
    <property type="match status" value="1"/>
</dbReference>